<evidence type="ECO:0000313" key="5">
    <source>
        <dbReference type="EMBL" id="MBZ9567525.1"/>
    </source>
</evidence>
<dbReference type="PANTHER" id="PTHR43140">
    <property type="entry name" value="TYPE-1 RESTRICTION ENZYME ECOKI SPECIFICITY PROTEIN"/>
    <property type="match status" value="1"/>
</dbReference>
<evidence type="ECO:0000259" key="4">
    <source>
        <dbReference type="Pfam" id="PF01420"/>
    </source>
</evidence>
<protein>
    <submittedName>
        <fullName evidence="5">Restriction endonuclease subunit S</fullName>
        <ecNumber evidence="5">3.1.21.-</ecNumber>
    </submittedName>
</protein>
<dbReference type="GO" id="GO:0016787">
    <property type="term" value="F:hydrolase activity"/>
    <property type="evidence" value="ECO:0007669"/>
    <property type="project" value="UniProtKB-KW"/>
</dbReference>
<dbReference type="Pfam" id="PF01420">
    <property type="entry name" value="Methylase_S"/>
    <property type="match status" value="2"/>
</dbReference>
<dbReference type="GO" id="GO:0004519">
    <property type="term" value="F:endonuclease activity"/>
    <property type="evidence" value="ECO:0007669"/>
    <property type="project" value="UniProtKB-KW"/>
</dbReference>
<dbReference type="InterPro" id="IPR000055">
    <property type="entry name" value="Restrct_endonuc_typeI_TRD"/>
</dbReference>
<proteinExistence type="inferred from homology"/>
<dbReference type="InterPro" id="IPR051212">
    <property type="entry name" value="Type-I_RE_S_subunit"/>
</dbReference>
<evidence type="ECO:0000313" key="6">
    <source>
        <dbReference type="Proteomes" id="UP001319883"/>
    </source>
</evidence>
<evidence type="ECO:0000256" key="1">
    <source>
        <dbReference type="ARBA" id="ARBA00010923"/>
    </source>
</evidence>
<name>A0ABS7WYU6_9GAMM</name>
<keyword evidence="5" id="KW-0540">Nuclease</keyword>
<dbReference type="EC" id="3.1.21.-" evidence="5"/>
<keyword evidence="6" id="KW-1185">Reference proteome</keyword>
<gene>
    <name evidence="5" type="ORF">KGQ91_07500</name>
</gene>
<dbReference type="Gene3D" id="3.90.220.20">
    <property type="entry name" value="DNA methylase specificity domains"/>
    <property type="match status" value="2"/>
</dbReference>
<keyword evidence="3" id="KW-0238">DNA-binding</keyword>
<sequence length="585" mass="65207">MSAQELITDHLDLWTSAVTHKSGSGHSASGKNGKIELTGIKKLRELILELAVRGKLAEQDPSDEPASELLDRIAEEKTRLVKEGKIKKSKGLKPIDEEDKPFFLPEGWSWVRLGETMEMYNGKAFKSSEWSTSGLPIVRIQNLNDPHAPTNYFNGEINENHRIDNGAFLISWSGTPGTSFGAFIWERGPAALNQHINKCVFFGDHLDPLFMKLAVNGQMSHFVQSAQGGVGLKHVTKSVLNNALIALPPFAEQCKIVEKVDELMALCDRLEQQVGDQLKAHEVLVDTLLDALTRSSDAAELVEHWARVAEHFDTLFTTETSIDKLKQTILQLAVMGRLVEQNPNDEPAIVLLDKIFEGKSLPTISSGKDSKNKHSRASFEEVAFTIPESWSWTKVRDLVEPAREISYGIIKLEKEPHTGGIPTLRCSDVKPRRIDTNAVRKVSPEIEEAYKRTRIRGGEVLLNIRGTLGGVGLATDEIKGYNIAREVAMIPVHRLISGRYIVNLIASPYFWDMIEENLKGIAYKGLNLKTLRDMPIPLPPEAEQYRINEKIEELMSLCDQLKARLSKAGETRSQLAEAVVDQAVS</sequence>
<accession>A0ABS7WYU6</accession>
<dbReference type="InterPro" id="IPR044946">
    <property type="entry name" value="Restrct_endonuc_typeI_TRD_sf"/>
</dbReference>
<keyword evidence="2" id="KW-0680">Restriction system</keyword>
<feature type="domain" description="Type I restriction modification DNA specificity" evidence="4">
    <location>
        <begin position="105"/>
        <end position="279"/>
    </location>
</feature>
<dbReference type="EMBL" id="JAGXFD010000001">
    <property type="protein sequence ID" value="MBZ9567525.1"/>
    <property type="molecule type" value="Genomic_DNA"/>
</dbReference>
<organism evidence="5 6">
    <name type="scientific">Modicisalibacter tunisiensis</name>
    <dbReference type="NCBI Taxonomy" id="390637"/>
    <lineage>
        <taxon>Bacteria</taxon>
        <taxon>Pseudomonadati</taxon>
        <taxon>Pseudomonadota</taxon>
        <taxon>Gammaproteobacteria</taxon>
        <taxon>Oceanospirillales</taxon>
        <taxon>Halomonadaceae</taxon>
        <taxon>Modicisalibacter</taxon>
    </lineage>
</organism>
<dbReference type="RefSeq" id="WP_224415642.1">
    <property type="nucleotide sequence ID" value="NZ_JAGXFC010000001.1"/>
</dbReference>
<evidence type="ECO:0000256" key="2">
    <source>
        <dbReference type="ARBA" id="ARBA00022747"/>
    </source>
</evidence>
<reference evidence="5 6" key="1">
    <citation type="submission" date="2021-05" db="EMBL/GenBank/DDBJ databases">
        <title>Petroleum and Energy Research Collection (APPE): ex situ preservation of microbial diversity associated with the oil industry and exploitation of its biotechnological potential.</title>
        <authorList>
            <person name="Paixao C.T.M."/>
            <person name="Gomes M.B."/>
            <person name="Oliveira V.M."/>
        </authorList>
    </citation>
    <scope>NUCLEOTIDE SEQUENCE [LARGE SCALE GENOMIC DNA]</scope>
    <source>
        <strain evidence="5 6">LIT2</strain>
    </source>
</reference>
<dbReference type="CDD" id="cd17256">
    <property type="entry name" value="RMtype1_S_EcoJA65PI-TRD1-CR1_like"/>
    <property type="match status" value="1"/>
</dbReference>
<keyword evidence="5" id="KW-0255">Endonuclease</keyword>
<comment type="caution">
    <text evidence="5">The sequence shown here is derived from an EMBL/GenBank/DDBJ whole genome shotgun (WGS) entry which is preliminary data.</text>
</comment>
<keyword evidence="5" id="KW-0378">Hydrolase</keyword>
<dbReference type="CDD" id="cd17254">
    <property type="entry name" value="RMtype1_S_FclI-TRD1-CR1_like"/>
    <property type="match status" value="1"/>
</dbReference>
<dbReference type="SUPFAM" id="SSF116734">
    <property type="entry name" value="DNA methylase specificity domain"/>
    <property type="match status" value="2"/>
</dbReference>
<dbReference type="Proteomes" id="UP001319883">
    <property type="component" value="Unassembled WGS sequence"/>
</dbReference>
<comment type="similarity">
    <text evidence="1">Belongs to the type-I restriction system S methylase family.</text>
</comment>
<dbReference type="PANTHER" id="PTHR43140:SF1">
    <property type="entry name" value="TYPE I RESTRICTION ENZYME ECOKI SPECIFICITY SUBUNIT"/>
    <property type="match status" value="1"/>
</dbReference>
<feature type="domain" description="Type I restriction modification DNA specificity" evidence="4">
    <location>
        <begin position="410"/>
        <end position="565"/>
    </location>
</feature>
<evidence type="ECO:0000256" key="3">
    <source>
        <dbReference type="ARBA" id="ARBA00023125"/>
    </source>
</evidence>